<proteinExistence type="predicted"/>
<sequence>MLVASLPPRRLGVPVEGARLHFGRADAASGGGTFRTRYLYLEDDPAFELSLWCGTCPFLFERQGGANGTLSAALGVMAVLEGPLEAVDDQVLAPFASLLPEGEFLPLLLEVRPELVAPHDDRDYFSHEQVTTWGTDRFWGLPENPRSFYYRTFETAVSPEAHLYEFVVPLVPPGWNDRVRVTGYRSAMARGVVPTAVALSTLDVCQPATYDESADHHAHWGLTHFLLDGHHKLEAAARSGAPVRLLALVSVDGSLASADDLARLPDLLSRPRGARPAT</sequence>
<organism evidence="1 2">
    <name type="scientific">Nocardioides zeae</name>
    <dbReference type="NCBI Taxonomy" id="1457234"/>
    <lineage>
        <taxon>Bacteria</taxon>
        <taxon>Bacillati</taxon>
        <taxon>Actinomycetota</taxon>
        <taxon>Actinomycetes</taxon>
        <taxon>Propionibacteriales</taxon>
        <taxon>Nocardioidaceae</taxon>
        <taxon>Nocardioides</taxon>
    </lineage>
</organism>
<gene>
    <name evidence="1" type="ORF">QE364_000015</name>
</gene>
<evidence type="ECO:0000313" key="2">
    <source>
        <dbReference type="Proteomes" id="UP001261666"/>
    </source>
</evidence>
<reference evidence="1" key="1">
    <citation type="submission" date="2023-08" db="EMBL/GenBank/DDBJ databases">
        <title>Functional and genomic diversity of the sorghum phyllosphere microbiome.</title>
        <authorList>
            <person name="Shade A."/>
        </authorList>
    </citation>
    <scope>NUCLEOTIDE SEQUENCE</scope>
    <source>
        <strain evidence="1">SORGH_AS_0885</strain>
    </source>
</reference>
<dbReference type="EMBL" id="JAVIZJ010000001">
    <property type="protein sequence ID" value="MDR6208327.1"/>
    <property type="molecule type" value="Genomic_DNA"/>
</dbReference>
<comment type="caution">
    <text evidence="1">The sequence shown here is derived from an EMBL/GenBank/DDBJ whole genome shotgun (WGS) entry which is preliminary data.</text>
</comment>
<keyword evidence="2" id="KW-1185">Reference proteome</keyword>
<evidence type="ECO:0000313" key="1">
    <source>
        <dbReference type="EMBL" id="MDR6208327.1"/>
    </source>
</evidence>
<protein>
    <submittedName>
        <fullName evidence="1">Uncharacterized protein</fullName>
    </submittedName>
</protein>
<name>A0ACC6ICP3_9ACTN</name>
<dbReference type="Proteomes" id="UP001261666">
    <property type="component" value="Unassembled WGS sequence"/>
</dbReference>
<accession>A0ACC6ICP3</accession>